<evidence type="ECO:0000313" key="2">
    <source>
        <dbReference type="Proteomes" id="UP001221686"/>
    </source>
</evidence>
<keyword evidence="2" id="KW-1185">Reference proteome</keyword>
<proteinExistence type="predicted"/>
<evidence type="ECO:0000313" key="1">
    <source>
        <dbReference type="EMBL" id="MDC0718300.1"/>
    </source>
</evidence>
<dbReference type="PROSITE" id="PS51257">
    <property type="entry name" value="PROKAR_LIPOPROTEIN"/>
    <property type="match status" value="1"/>
</dbReference>
<sequence>MRPPYALLVAAAVAAGVGCVVPLDPVRDCGDGFIDKLAGEDCEPSLVAGMLGFCGADEVPGPGACDRETCTFDRDACTRCGNGLLDPGEACDPRDMSQPACPLAGLARCRSDCTIDVSSCPRTCGDGVVDLDLEECDWGRPDDLTDKGAPLSVECVDLPAPTYRAYGDGTSTQCTADCTWDRSDCTYCGNARLESLAVIDKYDLHLDDAGRHDFAPEVCDAGVAPDLQALSAFCQDRCDAGGLMIACTYACSATCESFLEPEDGGPDNGCCTPRGASCPYYKDGELFKLFNKRKPCCGLEGIEFDADPCVVNVELEGTVGLRICP</sequence>
<dbReference type="EMBL" id="JAQNDL010000001">
    <property type="protein sequence ID" value="MDC0718300.1"/>
    <property type="molecule type" value="Genomic_DNA"/>
</dbReference>
<dbReference type="RefSeq" id="WP_272086779.1">
    <property type="nucleotide sequence ID" value="NZ_JAQNDL010000001.1"/>
</dbReference>
<organism evidence="1 2">
    <name type="scientific">Nannocystis bainbridge</name>
    <dbReference type="NCBI Taxonomy" id="2995303"/>
    <lineage>
        <taxon>Bacteria</taxon>
        <taxon>Pseudomonadati</taxon>
        <taxon>Myxococcota</taxon>
        <taxon>Polyangia</taxon>
        <taxon>Nannocystales</taxon>
        <taxon>Nannocystaceae</taxon>
        <taxon>Nannocystis</taxon>
    </lineage>
</organism>
<gene>
    <name evidence="1" type="ORF">POL25_15440</name>
</gene>
<accession>A0ABT5DXF0</accession>
<reference evidence="1 2" key="1">
    <citation type="submission" date="2022-11" db="EMBL/GenBank/DDBJ databases">
        <title>Minimal conservation of predation-associated metabolite biosynthetic gene clusters underscores biosynthetic potential of Myxococcota including descriptions for ten novel species: Archangium lansinium sp. nov., Myxococcus landrumus sp. nov., Nannocystis bai.</title>
        <authorList>
            <person name="Ahearne A."/>
            <person name="Stevens C."/>
            <person name="Dowd S."/>
        </authorList>
    </citation>
    <scope>NUCLEOTIDE SEQUENCE [LARGE SCALE GENOMIC DNA]</scope>
    <source>
        <strain evidence="1 2">BB15-2</strain>
    </source>
</reference>
<protein>
    <recommendedName>
        <fullName evidence="3">Tryptophan synthase alpha chain</fullName>
    </recommendedName>
</protein>
<name>A0ABT5DXF0_9BACT</name>
<comment type="caution">
    <text evidence="1">The sequence shown here is derived from an EMBL/GenBank/DDBJ whole genome shotgun (WGS) entry which is preliminary data.</text>
</comment>
<evidence type="ECO:0008006" key="3">
    <source>
        <dbReference type="Google" id="ProtNLM"/>
    </source>
</evidence>
<dbReference type="Proteomes" id="UP001221686">
    <property type="component" value="Unassembled WGS sequence"/>
</dbReference>